<accession>A0A8R1W824</accession>
<dbReference type="AlphaFoldDB" id="A0A8R1W824"/>
<reference evidence="2" key="2">
    <citation type="submission" date="2022-06" db="UniProtKB">
        <authorList>
            <consortium name="EnsemblMetazoa"/>
        </authorList>
    </citation>
    <scope>IDENTIFICATION</scope>
</reference>
<evidence type="ECO:0000313" key="2">
    <source>
        <dbReference type="EnsemblMetazoa" id="XP_003243911.1"/>
    </source>
</evidence>
<evidence type="ECO:0000313" key="3">
    <source>
        <dbReference type="Proteomes" id="UP000007819"/>
    </source>
</evidence>
<evidence type="ECO:0000259" key="1">
    <source>
        <dbReference type="SMART" id="SM00587"/>
    </source>
</evidence>
<keyword evidence="3" id="KW-1185">Reference proteome</keyword>
<protein>
    <recommendedName>
        <fullName evidence="1">CHK kinase-like domain-containing protein</fullName>
    </recommendedName>
</protein>
<dbReference type="InterPro" id="IPR015897">
    <property type="entry name" value="CHK_kinase-like"/>
</dbReference>
<dbReference type="EnsemblMetazoa" id="XM_003243863.4">
    <property type="protein sequence ID" value="XP_003243911.1"/>
    <property type="gene ID" value="LOC100573297"/>
</dbReference>
<feature type="domain" description="CHK kinase-like" evidence="1">
    <location>
        <begin position="128"/>
        <end position="328"/>
    </location>
</feature>
<sequence length="435" mass="49996">MEHFVEEELKTIVSEGAFGKNCSLMSFKLYNCMADMEEWWYEKIFCNITTSDGSHYSIMIKLKIQDLEMRGCFGCDFLFNNELIFYKKIVPFLLECRGPTVNDAHALFVPRLFYGRNTFSKLTANDVIIIENVSSLGYCLSNTKVFLDYEHLIIALRTIAKFHGLSYTAKHKHPGRIYDIMENVHNVQFDANGHWMSQNDIFKKCGKRGVNRLLERDGDRYQDHVHIRRLNELFDDADKTLMQTLKAQEPLSVICHSDFHRDTLLFQYDEDGRPFDALTIDFYSVHYGSPALDLSSFLYMSTTQRVRELHWDDFLDTYCAALAASVQPDVPVPGRAEIDVEMAETAINAFAKVSFCLPFKLRDRSDTLDSLATSDDPLDYFLELGGDMATECLADMVQHFVDMGYTDVRRESCDVNSNHAKDAKSTYCESSQQLS</sequence>
<dbReference type="Pfam" id="PF02958">
    <property type="entry name" value="EcKL"/>
    <property type="match status" value="1"/>
</dbReference>
<name>A0A8R1W824_ACYPI</name>
<dbReference type="InterPro" id="IPR004119">
    <property type="entry name" value="EcKL"/>
</dbReference>
<dbReference type="Gene3D" id="3.90.1200.10">
    <property type="match status" value="1"/>
</dbReference>
<dbReference type="SUPFAM" id="SSF56112">
    <property type="entry name" value="Protein kinase-like (PK-like)"/>
    <property type="match status" value="1"/>
</dbReference>
<organism evidence="2 3">
    <name type="scientific">Acyrthosiphon pisum</name>
    <name type="common">Pea aphid</name>
    <dbReference type="NCBI Taxonomy" id="7029"/>
    <lineage>
        <taxon>Eukaryota</taxon>
        <taxon>Metazoa</taxon>
        <taxon>Ecdysozoa</taxon>
        <taxon>Arthropoda</taxon>
        <taxon>Hexapoda</taxon>
        <taxon>Insecta</taxon>
        <taxon>Pterygota</taxon>
        <taxon>Neoptera</taxon>
        <taxon>Paraneoptera</taxon>
        <taxon>Hemiptera</taxon>
        <taxon>Sternorrhyncha</taxon>
        <taxon>Aphidomorpha</taxon>
        <taxon>Aphidoidea</taxon>
        <taxon>Aphididae</taxon>
        <taxon>Macrosiphini</taxon>
        <taxon>Acyrthosiphon</taxon>
    </lineage>
</organism>
<dbReference type="InterPro" id="IPR011009">
    <property type="entry name" value="Kinase-like_dom_sf"/>
</dbReference>
<dbReference type="PANTHER" id="PTHR11012:SF8">
    <property type="entry name" value="JUVENILE HORMONE-INDUCIBLE PROTEIN 26"/>
    <property type="match status" value="1"/>
</dbReference>
<dbReference type="SMART" id="SM00587">
    <property type="entry name" value="CHK"/>
    <property type="match status" value="1"/>
</dbReference>
<dbReference type="RefSeq" id="XP_003243911.1">
    <property type="nucleotide sequence ID" value="XM_003243863.3"/>
</dbReference>
<dbReference type="GeneID" id="100573297"/>
<dbReference type="OMA" id="GSHYSIM"/>
<dbReference type="PANTHER" id="PTHR11012">
    <property type="entry name" value="PROTEIN KINASE-LIKE DOMAIN-CONTAINING"/>
    <property type="match status" value="1"/>
</dbReference>
<reference evidence="3" key="1">
    <citation type="submission" date="2010-06" db="EMBL/GenBank/DDBJ databases">
        <authorList>
            <person name="Jiang H."/>
            <person name="Abraham K."/>
            <person name="Ali S."/>
            <person name="Alsbrooks S.L."/>
            <person name="Anim B.N."/>
            <person name="Anosike U.S."/>
            <person name="Attaway T."/>
            <person name="Bandaranaike D.P."/>
            <person name="Battles P.K."/>
            <person name="Bell S.N."/>
            <person name="Bell A.V."/>
            <person name="Beltran B."/>
            <person name="Bickham C."/>
            <person name="Bustamante Y."/>
            <person name="Caleb T."/>
            <person name="Canada A."/>
            <person name="Cardenas V."/>
            <person name="Carter K."/>
            <person name="Chacko J."/>
            <person name="Chandrabose M.N."/>
            <person name="Chavez D."/>
            <person name="Chavez A."/>
            <person name="Chen L."/>
            <person name="Chu H.-S."/>
            <person name="Claassen K.J."/>
            <person name="Cockrell R."/>
            <person name="Collins M."/>
            <person name="Cooper J.A."/>
            <person name="Cree A."/>
            <person name="Curry S.M."/>
            <person name="Da Y."/>
            <person name="Dao M.D."/>
            <person name="Das B."/>
            <person name="Davila M.-L."/>
            <person name="Davy-Carroll L."/>
            <person name="Denson S."/>
            <person name="Dinh H."/>
            <person name="Ebong V.E."/>
            <person name="Edwards J.R."/>
            <person name="Egan A."/>
            <person name="El-Daye J."/>
            <person name="Escobedo L."/>
            <person name="Fernandez S."/>
            <person name="Fernando P.R."/>
            <person name="Flagg N."/>
            <person name="Forbes L.D."/>
            <person name="Fowler R.G."/>
            <person name="Fu Q."/>
            <person name="Gabisi R.A."/>
            <person name="Ganer J."/>
            <person name="Garbino Pronczuk A."/>
            <person name="Garcia R.M."/>
            <person name="Garner T."/>
            <person name="Garrett T.E."/>
            <person name="Gonzalez D.A."/>
            <person name="Hamid H."/>
            <person name="Hawkins E.S."/>
            <person name="Hirani K."/>
            <person name="Hogues M.E."/>
            <person name="Hollins B."/>
            <person name="Hsiao C.-H."/>
            <person name="Jabil R."/>
            <person name="James M.L."/>
            <person name="Jhangiani S.N."/>
            <person name="Johnson B."/>
            <person name="Johnson Q."/>
            <person name="Joshi V."/>
            <person name="Kalu J.B."/>
            <person name="Kam C."/>
            <person name="Kashfia A."/>
            <person name="Keebler J."/>
            <person name="Kisamo H."/>
            <person name="Kovar C.L."/>
            <person name="Lago L.A."/>
            <person name="Lai C.-Y."/>
            <person name="Laidlaw J."/>
            <person name="Lara F."/>
            <person name="Le T.-K."/>
            <person name="Lee S.L."/>
            <person name="Legall F.H."/>
            <person name="Lemon S.J."/>
            <person name="Lewis L.R."/>
            <person name="Li B."/>
            <person name="Liu Y."/>
            <person name="Liu Y.-S."/>
            <person name="Lopez J."/>
            <person name="Lozado R.J."/>
            <person name="Lu J."/>
            <person name="Madu R.C."/>
            <person name="Maheshwari M."/>
            <person name="Maheshwari R."/>
            <person name="Malloy K."/>
            <person name="Martinez E."/>
            <person name="Mathew T."/>
            <person name="Mercado I.C."/>
            <person name="Mercado C."/>
            <person name="Meyer B."/>
            <person name="Montgomery K."/>
            <person name="Morgan M.B."/>
            <person name="Munidasa M."/>
            <person name="Nazareth L.V."/>
            <person name="Nelson J."/>
            <person name="Ng B.M."/>
            <person name="Nguyen N.B."/>
            <person name="Nguyen P.Q."/>
            <person name="Nguyen T."/>
            <person name="Obregon M."/>
            <person name="Okwuonu G.O."/>
            <person name="Onwere C.G."/>
            <person name="Orozco G."/>
            <person name="Parra A."/>
            <person name="Patel S."/>
            <person name="Patil S."/>
            <person name="Perez A."/>
            <person name="Perez Y."/>
            <person name="Pham C."/>
            <person name="Primus E.L."/>
            <person name="Pu L.-L."/>
            <person name="Puazo M."/>
            <person name="Qin X."/>
            <person name="Quiroz J.B."/>
            <person name="Reese J."/>
            <person name="Richards S."/>
            <person name="Rives C.M."/>
            <person name="Robberts R."/>
            <person name="Ruiz S.J."/>
            <person name="Ruiz M.J."/>
            <person name="Santibanez J."/>
            <person name="Schneider B.W."/>
            <person name="Sisson I."/>
            <person name="Smith M."/>
            <person name="Sodergren E."/>
            <person name="Song X.-Z."/>
            <person name="Song B.B."/>
            <person name="Summersgill H."/>
            <person name="Thelus R."/>
            <person name="Thornton R.D."/>
            <person name="Trejos Z.Y."/>
            <person name="Usmani K."/>
            <person name="Vattathil S."/>
            <person name="Villasana D."/>
            <person name="Walker D.L."/>
            <person name="Wang S."/>
            <person name="Wang K."/>
            <person name="White C.S."/>
            <person name="Williams A.C."/>
            <person name="Williamson J."/>
            <person name="Wilson K."/>
            <person name="Woghiren I.O."/>
            <person name="Woodworth J.R."/>
            <person name="Worley K.C."/>
            <person name="Wright R.A."/>
            <person name="Wu W."/>
            <person name="Young L."/>
            <person name="Zhang L."/>
            <person name="Zhang J."/>
            <person name="Zhu Y."/>
            <person name="Muzny D.M."/>
            <person name="Weinstock G."/>
            <person name="Gibbs R.A."/>
        </authorList>
    </citation>
    <scope>NUCLEOTIDE SEQUENCE [LARGE SCALE GENOMIC DNA]</scope>
    <source>
        <strain evidence="3">LSR1</strain>
    </source>
</reference>
<dbReference type="KEGG" id="api:100573297"/>
<dbReference type="Proteomes" id="UP000007819">
    <property type="component" value="Chromosome A1"/>
</dbReference>
<proteinExistence type="predicted"/>
<dbReference type="OrthoDB" id="191037at2759"/>